<comment type="caution">
    <text evidence="2">The sequence shown here is derived from an EMBL/GenBank/DDBJ whole genome shotgun (WGS) entry which is preliminary data.</text>
</comment>
<keyword evidence="3" id="KW-1185">Reference proteome</keyword>
<dbReference type="InterPro" id="IPR013321">
    <property type="entry name" value="Arc_rbn_hlx_hlx"/>
</dbReference>
<name>A0ABT3W6Y9_9PROT</name>
<sequence length="140" mass="16223">MNNTDRYRRFNLRIPKETYERLQEAADARSHSMNAEIVQRLEESFSQSTSSCRTATEEMGLFFILANAMSAKKNFIKKLENVRAIRNGLKVDRLEEELARRALRDAEISYEHSLKATRDLGIFNDELLIGPDEIQIEDTP</sequence>
<dbReference type="Proteomes" id="UP001165648">
    <property type="component" value="Unassembled WGS sequence"/>
</dbReference>
<dbReference type="GO" id="GO:0003677">
    <property type="term" value="F:DNA binding"/>
    <property type="evidence" value="ECO:0007669"/>
    <property type="project" value="UniProtKB-KW"/>
</dbReference>
<gene>
    <name evidence="2" type="ORF">NQF64_04215</name>
</gene>
<evidence type="ECO:0000313" key="2">
    <source>
        <dbReference type="EMBL" id="MCX5614448.1"/>
    </source>
</evidence>
<proteinExistence type="predicted"/>
<dbReference type="InterPro" id="IPR005569">
    <property type="entry name" value="Arc_DNA-bd_dom"/>
</dbReference>
<dbReference type="Gene3D" id="1.10.1220.10">
    <property type="entry name" value="Met repressor-like"/>
    <property type="match status" value="1"/>
</dbReference>
<evidence type="ECO:0000313" key="3">
    <source>
        <dbReference type="Proteomes" id="UP001165648"/>
    </source>
</evidence>
<dbReference type="Pfam" id="PF03869">
    <property type="entry name" value="Arc"/>
    <property type="match status" value="1"/>
</dbReference>
<feature type="domain" description="Arc-like DNA binding" evidence="1">
    <location>
        <begin position="9"/>
        <end position="48"/>
    </location>
</feature>
<reference evidence="2 3" key="1">
    <citation type="submission" date="2022-07" db="EMBL/GenBank/DDBJ databases">
        <title>Bombella genomes.</title>
        <authorList>
            <person name="Harer L."/>
            <person name="Styblova S."/>
            <person name="Ehrmann M."/>
        </authorList>
    </citation>
    <scope>NUCLEOTIDE SEQUENCE [LARGE SCALE GENOMIC DNA]</scope>
    <source>
        <strain evidence="2 3">TMW 2.2558</strain>
    </source>
</reference>
<protein>
    <submittedName>
        <fullName evidence="2">Arc family DNA-binding protein</fullName>
    </submittedName>
</protein>
<evidence type="ECO:0000259" key="1">
    <source>
        <dbReference type="Pfam" id="PF03869"/>
    </source>
</evidence>
<accession>A0ABT3W6Y9</accession>
<keyword evidence="2" id="KW-0238">DNA-binding</keyword>
<dbReference type="RefSeq" id="WP_266106557.1">
    <property type="nucleotide sequence ID" value="NZ_JANIDW010000001.1"/>
</dbReference>
<dbReference type="InterPro" id="IPR010985">
    <property type="entry name" value="Ribbon_hlx_hlx"/>
</dbReference>
<organism evidence="2 3">
    <name type="scientific">Bombella saccharophila</name>
    <dbReference type="NCBI Taxonomy" id="2967338"/>
    <lineage>
        <taxon>Bacteria</taxon>
        <taxon>Pseudomonadati</taxon>
        <taxon>Pseudomonadota</taxon>
        <taxon>Alphaproteobacteria</taxon>
        <taxon>Acetobacterales</taxon>
        <taxon>Acetobacteraceae</taxon>
        <taxon>Bombella</taxon>
    </lineage>
</organism>
<dbReference type="EMBL" id="JANIDW010000001">
    <property type="protein sequence ID" value="MCX5614448.1"/>
    <property type="molecule type" value="Genomic_DNA"/>
</dbReference>
<dbReference type="SUPFAM" id="SSF47598">
    <property type="entry name" value="Ribbon-helix-helix"/>
    <property type="match status" value="1"/>
</dbReference>